<accession>A0A315YFL8</accession>
<feature type="chain" id="PRO_5039685827" description="Secreted protein" evidence="1">
    <location>
        <begin position="25"/>
        <end position="84"/>
    </location>
</feature>
<evidence type="ECO:0000256" key="1">
    <source>
        <dbReference type="SAM" id="SignalP"/>
    </source>
</evidence>
<evidence type="ECO:0000313" key="2">
    <source>
        <dbReference type="EMBL" id="PWJ09679.1"/>
    </source>
</evidence>
<comment type="caution">
    <text evidence="2">The sequence shown here is derived from an EMBL/GenBank/DDBJ whole genome shotgun (WGS) entry which is preliminary data.</text>
</comment>
<name>A0A315YFL8_RUMFL</name>
<dbReference type="AlphaFoldDB" id="A0A315YFL8"/>
<proteinExistence type="predicted"/>
<dbReference type="Proteomes" id="UP000245720">
    <property type="component" value="Unassembled WGS sequence"/>
</dbReference>
<dbReference type="EMBL" id="QGDI01000022">
    <property type="protein sequence ID" value="PWJ09679.1"/>
    <property type="molecule type" value="Genomic_DNA"/>
</dbReference>
<keyword evidence="1" id="KW-0732">Signal</keyword>
<reference evidence="2 3" key="1">
    <citation type="submission" date="2018-05" db="EMBL/GenBank/DDBJ databases">
        <title>The Hungate 1000. A catalogue of reference genomes from the rumen microbiome.</title>
        <authorList>
            <person name="Kelly W."/>
        </authorList>
    </citation>
    <scope>NUCLEOTIDE SEQUENCE [LARGE SCALE GENOMIC DNA]</scope>
    <source>
        <strain evidence="2 3">SAb67</strain>
    </source>
</reference>
<sequence>MKCKKIILSLLVIATMMIPTSVCEHNSEKKETNIEHTDYGECNDYGIWSISDTDSIRENEITSYDLTIYCTHDESGGYRKCRFS</sequence>
<gene>
    <name evidence="2" type="ORF">IE37_03451</name>
</gene>
<organism evidence="2 3">
    <name type="scientific">Ruminococcus flavefaciens</name>
    <dbReference type="NCBI Taxonomy" id="1265"/>
    <lineage>
        <taxon>Bacteria</taxon>
        <taxon>Bacillati</taxon>
        <taxon>Bacillota</taxon>
        <taxon>Clostridia</taxon>
        <taxon>Eubacteriales</taxon>
        <taxon>Oscillospiraceae</taxon>
        <taxon>Ruminococcus</taxon>
    </lineage>
</organism>
<protein>
    <recommendedName>
        <fullName evidence="4">Secreted protein</fullName>
    </recommendedName>
</protein>
<dbReference type="RefSeq" id="WP_146198217.1">
    <property type="nucleotide sequence ID" value="NZ_QGDI01000022.1"/>
</dbReference>
<evidence type="ECO:0000313" key="3">
    <source>
        <dbReference type="Proteomes" id="UP000245720"/>
    </source>
</evidence>
<feature type="signal peptide" evidence="1">
    <location>
        <begin position="1"/>
        <end position="24"/>
    </location>
</feature>
<evidence type="ECO:0008006" key="4">
    <source>
        <dbReference type="Google" id="ProtNLM"/>
    </source>
</evidence>